<comment type="caution">
    <text evidence="4">The sequence shown here is derived from an EMBL/GenBank/DDBJ whole genome shotgun (WGS) entry which is preliminary data.</text>
</comment>
<sequence>DSTLRMNELQSSEVQHILKLPGDNSIMELLGWCDTVPNYLICEYLSGGTLSDHLTEEFSPQKVHQYGNTKQKRFQVAEKGNAEHLPKYALQVARGLKFLTKHRFLSPGLRSKKVLLDAAGRCKLYDFVSMENAKEWTKLFWNEVSMSYKWLFIRQI</sequence>
<dbReference type="InterPro" id="IPR011009">
    <property type="entry name" value="Kinase-like_dom_sf"/>
</dbReference>
<name>A0A2G8KKV3_STIJA</name>
<dbReference type="Proteomes" id="UP000230750">
    <property type="component" value="Unassembled WGS sequence"/>
</dbReference>
<accession>A0A2G8KKV3</accession>
<dbReference type="PROSITE" id="PS50011">
    <property type="entry name" value="PROTEIN_KINASE_DOM"/>
    <property type="match status" value="1"/>
</dbReference>
<gene>
    <name evidence="4" type="ORF">BSL78_14493</name>
</gene>
<dbReference type="PANTHER" id="PTHR24418">
    <property type="entry name" value="TYROSINE-PROTEIN KINASE"/>
    <property type="match status" value="1"/>
</dbReference>
<evidence type="ECO:0000256" key="1">
    <source>
        <dbReference type="ARBA" id="ARBA00022741"/>
    </source>
</evidence>
<feature type="domain" description="Protein kinase" evidence="3">
    <location>
        <begin position="1"/>
        <end position="156"/>
    </location>
</feature>
<dbReference type="EMBL" id="MRZV01000510">
    <property type="protein sequence ID" value="PIK48641.1"/>
    <property type="molecule type" value="Genomic_DNA"/>
</dbReference>
<reference evidence="4 5" key="1">
    <citation type="journal article" date="2017" name="PLoS Biol.">
        <title>The sea cucumber genome provides insights into morphological evolution and visceral regeneration.</title>
        <authorList>
            <person name="Zhang X."/>
            <person name="Sun L."/>
            <person name="Yuan J."/>
            <person name="Sun Y."/>
            <person name="Gao Y."/>
            <person name="Zhang L."/>
            <person name="Li S."/>
            <person name="Dai H."/>
            <person name="Hamel J.F."/>
            <person name="Liu C."/>
            <person name="Yu Y."/>
            <person name="Liu S."/>
            <person name="Lin W."/>
            <person name="Guo K."/>
            <person name="Jin S."/>
            <person name="Xu P."/>
            <person name="Storey K.B."/>
            <person name="Huan P."/>
            <person name="Zhang T."/>
            <person name="Zhou Y."/>
            <person name="Zhang J."/>
            <person name="Lin C."/>
            <person name="Li X."/>
            <person name="Xing L."/>
            <person name="Huo D."/>
            <person name="Sun M."/>
            <person name="Wang L."/>
            <person name="Mercier A."/>
            <person name="Li F."/>
            <person name="Yang H."/>
            <person name="Xiang J."/>
        </authorList>
    </citation>
    <scope>NUCLEOTIDE SEQUENCE [LARGE SCALE GENOMIC DNA]</scope>
    <source>
        <strain evidence="4">Shaxun</strain>
        <tissue evidence="4">Muscle</tissue>
    </source>
</reference>
<dbReference type="SUPFAM" id="SSF56112">
    <property type="entry name" value="Protein kinase-like (PK-like)"/>
    <property type="match status" value="1"/>
</dbReference>
<protein>
    <recommendedName>
        <fullName evidence="3">Protein kinase domain-containing protein</fullName>
    </recommendedName>
</protein>
<dbReference type="Pfam" id="PF07714">
    <property type="entry name" value="PK_Tyr_Ser-Thr"/>
    <property type="match status" value="1"/>
</dbReference>
<dbReference type="InterPro" id="IPR050198">
    <property type="entry name" value="Non-receptor_tyrosine_kinases"/>
</dbReference>
<evidence type="ECO:0000259" key="3">
    <source>
        <dbReference type="PROSITE" id="PS50011"/>
    </source>
</evidence>
<evidence type="ECO:0000313" key="5">
    <source>
        <dbReference type="Proteomes" id="UP000230750"/>
    </source>
</evidence>
<dbReference type="InterPro" id="IPR001245">
    <property type="entry name" value="Ser-Thr/Tyr_kinase_cat_dom"/>
</dbReference>
<dbReference type="InterPro" id="IPR000719">
    <property type="entry name" value="Prot_kinase_dom"/>
</dbReference>
<keyword evidence="2" id="KW-0067">ATP-binding</keyword>
<dbReference type="GO" id="GO:0004672">
    <property type="term" value="F:protein kinase activity"/>
    <property type="evidence" value="ECO:0007669"/>
    <property type="project" value="InterPro"/>
</dbReference>
<dbReference type="Gene3D" id="1.10.510.10">
    <property type="entry name" value="Transferase(Phosphotransferase) domain 1"/>
    <property type="match status" value="1"/>
</dbReference>
<evidence type="ECO:0000313" key="4">
    <source>
        <dbReference type="EMBL" id="PIK48641.1"/>
    </source>
</evidence>
<keyword evidence="5" id="KW-1185">Reference proteome</keyword>
<dbReference type="GO" id="GO:0005524">
    <property type="term" value="F:ATP binding"/>
    <property type="evidence" value="ECO:0007669"/>
    <property type="project" value="UniProtKB-KW"/>
</dbReference>
<evidence type="ECO:0000256" key="2">
    <source>
        <dbReference type="ARBA" id="ARBA00022840"/>
    </source>
</evidence>
<proteinExistence type="predicted"/>
<organism evidence="4 5">
    <name type="scientific">Stichopus japonicus</name>
    <name type="common">Sea cucumber</name>
    <dbReference type="NCBI Taxonomy" id="307972"/>
    <lineage>
        <taxon>Eukaryota</taxon>
        <taxon>Metazoa</taxon>
        <taxon>Echinodermata</taxon>
        <taxon>Eleutherozoa</taxon>
        <taxon>Echinozoa</taxon>
        <taxon>Holothuroidea</taxon>
        <taxon>Aspidochirotacea</taxon>
        <taxon>Aspidochirotida</taxon>
        <taxon>Stichopodidae</taxon>
        <taxon>Apostichopus</taxon>
    </lineage>
</organism>
<feature type="non-terminal residue" evidence="4">
    <location>
        <position position="1"/>
    </location>
</feature>
<dbReference type="OrthoDB" id="4062651at2759"/>
<dbReference type="AlphaFoldDB" id="A0A2G8KKV3"/>
<keyword evidence="1" id="KW-0547">Nucleotide-binding</keyword>